<dbReference type="SUPFAM" id="SSF56112">
    <property type="entry name" value="Protein kinase-like (PK-like)"/>
    <property type="match status" value="1"/>
</dbReference>
<keyword evidence="7" id="KW-0472">Membrane</keyword>
<dbReference type="Gene3D" id="2.130.10.10">
    <property type="entry name" value="YVTN repeat-like/Quinoprotein amine dehydrogenase"/>
    <property type="match status" value="3"/>
</dbReference>
<keyword evidence="7" id="KW-0812">Transmembrane</keyword>
<protein>
    <submittedName>
        <fullName evidence="9">Protein kinase</fullName>
    </submittedName>
</protein>
<dbReference type="GeneID" id="90607422"/>
<name>A0A2G1WCJ2_9BACT</name>
<keyword evidence="5" id="KW-0853">WD repeat</keyword>
<evidence type="ECO:0000256" key="2">
    <source>
        <dbReference type="ARBA" id="ARBA00022741"/>
    </source>
</evidence>
<dbReference type="PANTHER" id="PTHR43289">
    <property type="entry name" value="MITOGEN-ACTIVATED PROTEIN KINASE KINASE KINASE 20-RELATED"/>
    <property type="match status" value="1"/>
</dbReference>
<dbReference type="InterPro" id="IPR008271">
    <property type="entry name" value="Ser/Thr_kinase_AS"/>
</dbReference>
<dbReference type="SMART" id="SM00220">
    <property type="entry name" value="S_TKc"/>
    <property type="match status" value="1"/>
</dbReference>
<keyword evidence="10" id="KW-1185">Reference proteome</keyword>
<dbReference type="SUPFAM" id="SSF69322">
    <property type="entry name" value="Tricorn protease domain 2"/>
    <property type="match status" value="1"/>
</dbReference>
<dbReference type="SMART" id="SM00320">
    <property type="entry name" value="WD40"/>
    <property type="match status" value="6"/>
</dbReference>
<dbReference type="OrthoDB" id="500858at2"/>
<feature type="domain" description="Protein kinase" evidence="8">
    <location>
        <begin position="27"/>
        <end position="318"/>
    </location>
</feature>
<dbReference type="InterPro" id="IPR011009">
    <property type="entry name" value="Kinase-like_dom_sf"/>
</dbReference>
<gene>
    <name evidence="9" type="ORF">CEE69_04010</name>
</gene>
<dbReference type="AlphaFoldDB" id="A0A2G1WCJ2"/>
<keyword evidence="4 6" id="KW-0067">ATP-binding</keyword>
<feature type="repeat" description="WD" evidence="5">
    <location>
        <begin position="981"/>
        <end position="1022"/>
    </location>
</feature>
<dbReference type="Gene3D" id="3.30.200.20">
    <property type="entry name" value="Phosphorylase Kinase, domain 1"/>
    <property type="match status" value="1"/>
</dbReference>
<evidence type="ECO:0000256" key="3">
    <source>
        <dbReference type="ARBA" id="ARBA00022777"/>
    </source>
</evidence>
<feature type="transmembrane region" description="Helical" evidence="7">
    <location>
        <begin position="343"/>
        <end position="366"/>
    </location>
</feature>
<dbReference type="InterPro" id="IPR000719">
    <property type="entry name" value="Prot_kinase_dom"/>
</dbReference>
<feature type="repeat" description="WD" evidence="5">
    <location>
        <begin position="674"/>
        <end position="715"/>
    </location>
</feature>
<dbReference type="PANTHER" id="PTHR43289:SF6">
    <property type="entry name" value="SERINE_THREONINE-PROTEIN KINASE NEKL-3"/>
    <property type="match status" value="1"/>
</dbReference>
<dbReference type="PROSITE" id="PS50082">
    <property type="entry name" value="WD_REPEATS_2"/>
    <property type="match status" value="2"/>
</dbReference>
<dbReference type="Proteomes" id="UP000225740">
    <property type="component" value="Unassembled WGS sequence"/>
</dbReference>
<dbReference type="InterPro" id="IPR015943">
    <property type="entry name" value="WD40/YVTN_repeat-like_dom_sf"/>
</dbReference>
<evidence type="ECO:0000256" key="5">
    <source>
        <dbReference type="PROSITE-ProRule" id="PRU00221"/>
    </source>
</evidence>
<organism evidence="9 10">
    <name type="scientific">Rhodopirellula bahusiensis</name>
    <dbReference type="NCBI Taxonomy" id="2014065"/>
    <lineage>
        <taxon>Bacteria</taxon>
        <taxon>Pseudomonadati</taxon>
        <taxon>Planctomycetota</taxon>
        <taxon>Planctomycetia</taxon>
        <taxon>Pirellulales</taxon>
        <taxon>Pirellulaceae</taxon>
        <taxon>Rhodopirellula</taxon>
    </lineage>
</organism>
<dbReference type="EMBL" id="NIZW01000002">
    <property type="protein sequence ID" value="PHQ36550.1"/>
    <property type="molecule type" value="Genomic_DNA"/>
</dbReference>
<evidence type="ECO:0000256" key="1">
    <source>
        <dbReference type="ARBA" id="ARBA00022679"/>
    </source>
</evidence>
<evidence type="ECO:0000259" key="8">
    <source>
        <dbReference type="PROSITE" id="PS50011"/>
    </source>
</evidence>
<keyword evidence="2 6" id="KW-0547">Nucleotide-binding</keyword>
<sequence>MPRPTEDPTEVRTSTSGEIVAKHIGDYQIVRTLGTGGMGEVYLAKHTETQQTVALKVLRHHVADQPRFRRRFQREAELIQALKHDHIVPLLDTGEDAGLPFLTMRLVDGQTLADLILEQRGIDTAERSGVDSQTDTAIMSQALAATDDSANSFEFIAKAIADIADALHFAHSNKIIHRDIKPSNLMLDRNGKLWLTDFGLAFLEDDKTALTMTGDLVGTPAYMSPEQTIGSHSEVTRRSDVYSLGATLYEWATLHRPFSGNREQVLVNVANGSLATPRSLRNDLPLALEAVICKAMSRSPDGRYPTAAAFAEDLRRFAAGKPVHAKMPGWPERLFRWSQQNPLVALASFLGVVTTVVAVLAMQAIYSGQLVRINEQLEKSNDDLIVSNLQLEAREAQLSNQLFISDMSLAFKAYAGNNLYTTKQLLDKHGSQTNPYGARRFAFELLDYLAEPPSSTVLTQHSSPATGLAVSEDGKLVVSVSEGGEVHVVDLESRELLAQYQLLGRLNSVSLSPDNQFFLTGLNDSIGFSPIKLHRVDNGEEVLGLLGHWHSIESTAISPDGKLIATADRYRQIQIHDVEGNLIESLDAGTRNESLDFIGDGHRLVYVNDSKPDREIRVRDLDSKEEVTLPIDVMAAQFAMSKPDPESGQFRTVAQGYGSLSVCDFDQPQPFVQMDLFDATFRCVAISDDGELVYSGTDEGSVYIWRLKDRDFYNQLFRPLLVPAANGRIYDIEVLPEDTETPCFVTSSEDGNVTLWDTQEKMPIRPAHPKAAYPSTPTKQIASAHYGSSDVFLRLNGGVVAHYNPKESHCELSVIALHGTKISDYIAATKDASVVAVSSGTELNLYDVESKKLIKNIPEHYSEKQCRGLHFLGKRLYVLYTEEVLVYELPDYSLAGIIQLPIDNAVYMTRIPFEDALMVVTERALCKVEGMSASFYEKAGSAAEYFKRVVFDSRGDQMAIIRKNRLVEVRTFPEGETVAVLRGHLKQPSDCLFMDDDMTVATTSEEGIVRFWDIESEREFGSLATGKSQDNYLHYFEEADMLMATSAAGPMELWVTDRGADWLASESRDSSNALMASTADETK</sequence>
<evidence type="ECO:0000256" key="6">
    <source>
        <dbReference type="PROSITE-ProRule" id="PRU10141"/>
    </source>
</evidence>
<dbReference type="InterPro" id="IPR001680">
    <property type="entry name" value="WD40_rpt"/>
</dbReference>
<dbReference type="Pfam" id="PF00069">
    <property type="entry name" value="Pkinase"/>
    <property type="match status" value="1"/>
</dbReference>
<keyword evidence="3 9" id="KW-0418">Kinase</keyword>
<dbReference type="PROSITE" id="PS00108">
    <property type="entry name" value="PROTEIN_KINASE_ST"/>
    <property type="match status" value="1"/>
</dbReference>
<dbReference type="SUPFAM" id="SSF50978">
    <property type="entry name" value="WD40 repeat-like"/>
    <property type="match status" value="1"/>
</dbReference>
<keyword evidence="1" id="KW-0808">Transferase</keyword>
<dbReference type="CDD" id="cd14014">
    <property type="entry name" value="STKc_PknB_like"/>
    <property type="match status" value="1"/>
</dbReference>
<dbReference type="PROSITE" id="PS50011">
    <property type="entry name" value="PROTEIN_KINASE_DOM"/>
    <property type="match status" value="1"/>
</dbReference>
<feature type="binding site" evidence="6">
    <location>
        <position position="56"/>
    </location>
    <ligand>
        <name>ATP</name>
        <dbReference type="ChEBI" id="CHEBI:30616"/>
    </ligand>
</feature>
<dbReference type="Gene3D" id="1.10.510.10">
    <property type="entry name" value="Transferase(Phosphotransferase) domain 1"/>
    <property type="match status" value="1"/>
</dbReference>
<reference evidence="9 10" key="1">
    <citation type="submission" date="2017-06" db="EMBL/GenBank/DDBJ databases">
        <title>Description of Rhodopirellula bahusiensis sp. nov.</title>
        <authorList>
            <person name="Kizina J."/>
            <person name="Harder J."/>
        </authorList>
    </citation>
    <scope>NUCLEOTIDE SEQUENCE [LARGE SCALE GENOMIC DNA]</scope>
    <source>
        <strain evidence="9 10">SWK21</strain>
    </source>
</reference>
<dbReference type="RefSeq" id="WP_099259447.1">
    <property type="nucleotide sequence ID" value="NZ_NIZW01000002.1"/>
</dbReference>
<dbReference type="PROSITE" id="PS00107">
    <property type="entry name" value="PROTEIN_KINASE_ATP"/>
    <property type="match status" value="1"/>
</dbReference>
<evidence type="ECO:0000313" key="10">
    <source>
        <dbReference type="Proteomes" id="UP000225740"/>
    </source>
</evidence>
<comment type="caution">
    <text evidence="9">The sequence shown here is derived from an EMBL/GenBank/DDBJ whole genome shotgun (WGS) entry which is preliminary data.</text>
</comment>
<proteinExistence type="predicted"/>
<keyword evidence="7" id="KW-1133">Transmembrane helix</keyword>
<dbReference type="GO" id="GO:0005524">
    <property type="term" value="F:ATP binding"/>
    <property type="evidence" value="ECO:0007669"/>
    <property type="project" value="UniProtKB-UniRule"/>
</dbReference>
<accession>A0A2G1WCJ2</accession>
<dbReference type="InterPro" id="IPR036322">
    <property type="entry name" value="WD40_repeat_dom_sf"/>
</dbReference>
<evidence type="ECO:0000256" key="4">
    <source>
        <dbReference type="ARBA" id="ARBA00022840"/>
    </source>
</evidence>
<dbReference type="GO" id="GO:0004674">
    <property type="term" value="F:protein serine/threonine kinase activity"/>
    <property type="evidence" value="ECO:0007669"/>
    <property type="project" value="TreeGrafter"/>
</dbReference>
<evidence type="ECO:0000256" key="7">
    <source>
        <dbReference type="SAM" id="Phobius"/>
    </source>
</evidence>
<evidence type="ECO:0000313" key="9">
    <source>
        <dbReference type="EMBL" id="PHQ36550.1"/>
    </source>
</evidence>
<dbReference type="InterPro" id="IPR017441">
    <property type="entry name" value="Protein_kinase_ATP_BS"/>
</dbReference>
<dbReference type="Pfam" id="PF00400">
    <property type="entry name" value="WD40"/>
    <property type="match status" value="3"/>
</dbReference>